<evidence type="ECO:0000313" key="1">
    <source>
        <dbReference type="EMBL" id="KAJ9106406.1"/>
    </source>
</evidence>
<comment type="caution">
    <text evidence="1">The sequence shown here is derived from an EMBL/GenBank/DDBJ whole genome shotgun (WGS) entry which is preliminary data.</text>
</comment>
<accession>A0ACC2W6B7</accession>
<sequence>MPEYDENGDIREIMPWDEGYVAPVPDRQCKRCLKFRPPHQFNTRSDGSRTVNCTSCCEAKRLQERLRREEKRESRRIAFDEDMQGEEGVEEEEGDGCLEIGWDKLYDLLSRLDSPGPGELCKWVIVFGEADEFTDIEHPDVLARVIAIEMWEATGYRWSLRDRTEWTGLPDVLSFRYHCAQDVVHKKSRIDEEQRKRKRNFMPRWDCHGQITIRIDRRDMSRVFLKYVHSQDHTTYTDIVLPKDAVDYISANTDRTPSEIHAELRRKYAAADKPVHFTQKQVHARWTRENERVWKLDPDELTSASLVMQRHRESDRIDLITLPTITGVQAFAFAVRDVLEQRGPFIHEVGMDSTWKTNGMGFELYAFVAEANGVALPLLFMFVKTGPKAPKDSKTAIIGACLLHIKERCVNIKFALSDKDASEINAIRKALPSSRHQLCYWHVIKYLKDRLAENKKPRKYRPRKAHSICPDVRANWGPIVLGDDEQSDEEDDSSDDEEDARPASGVWDEAEEVTLHSVYSRVQERERLKRANRATDFCPLVHRGHIVAMHRTIMCMHPSIPSGLHNNRHLSAAEIYSWAVREMHEYCFNNDLVFAWAYLWNQWYQPKQWKLWARSASPLIPRIRTTMMVESLWRVIKRKYLIDFQRPRLDLAIHLILTNALPNIDITLRQLDGTFRVGREDLLANWQMDLKAEWEDMSLTDVQRQQARQSRSQASAESDVQIHWDRQEVPEAWAQDMQKWTCSCPAYTYSRFLLCKHLVRKANVLIGVTEAGHPLPFFTALQRYHSSPFWRIPGVHDVLPDPARTVRQLAPQRSGMRLSTRTRSGYKGTTQTPTVTASSIEVIEISDDENDEDDDRIVRHHARQPINLDDNIKPYTQQLAGNLDGPASAMDFQVDEEDSDLEADRPFRCFTTERVAEVKEFFDLILAEMDPEEMHHPRHADQIEAALEGVEILGRALKRAGGERRRRTTFGDWDPQTSFRSR</sequence>
<organism evidence="1 2">
    <name type="scientific">Naganishia friedmannii</name>
    <dbReference type="NCBI Taxonomy" id="89922"/>
    <lineage>
        <taxon>Eukaryota</taxon>
        <taxon>Fungi</taxon>
        <taxon>Dikarya</taxon>
        <taxon>Basidiomycota</taxon>
        <taxon>Agaricomycotina</taxon>
        <taxon>Tremellomycetes</taxon>
        <taxon>Filobasidiales</taxon>
        <taxon>Filobasidiaceae</taxon>
        <taxon>Naganishia</taxon>
    </lineage>
</organism>
<reference evidence="1" key="1">
    <citation type="submission" date="2023-04" db="EMBL/GenBank/DDBJ databases">
        <title>Draft Genome sequencing of Naganishia species isolated from polar environments using Oxford Nanopore Technology.</title>
        <authorList>
            <person name="Leo P."/>
            <person name="Venkateswaran K."/>
        </authorList>
    </citation>
    <scope>NUCLEOTIDE SEQUENCE</scope>
    <source>
        <strain evidence="1">MNA-CCFEE 5423</strain>
    </source>
</reference>
<evidence type="ECO:0000313" key="2">
    <source>
        <dbReference type="Proteomes" id="UP001227268"/>
    </source>
</evidence>
<dbReference type="Proteomes" id="UP001227268">
    <property type="component" value="Unassembled WGS sequence"/>
</dbReference>
<proteinExistence type="predicted"/>
<keyword evidence="2" id="KW-1185">Reference proteome</keyword>
<name>A0ACC2W6B7_9TREE</name>
<dbReference type="EMBL" id="JASBWT010000003">
    <property type="protein sequence ID" value="KAJ9106406.1"/>
    <property type="molecule type" value="Genomic_DNA"/>
</dbReference>
<protein>
    <submittedName>
        <fullName evidence="1">Uncharacterized protein</fullName>
    </submittedName>
</protein>
<gene>
    <name evidence="1" type="ORF">QFC21_001552</name>
</gene>